<dbReference type="PATRIC" id="fig|884204.3.peg.5934"/>
<dbReference type="Gene3D" id="3.40.1620.10">
    <property type="entry name" value="YefM-like domain"/>
    <property type="match status" value="1"/>
</dbReference>
<dbReference type="NCBIfam" id="TIGR01552">
    <property type="entry name" value="phd_fam"/>
    <property type="match status" value="1"/>
</dbReference>
<dbReference type="Proteomes" id="UP000010087">
    <property type="component" value="Chromosome 2"/>
</dbReference>
<gene>
    <name evidence="3" type="ordered locus">BP1026B_II1559</name>
</gene>
<dbReference type="KEGG" id="bpz:BP1026B_II1559"/>
<evidence type="ECO:0000256" key="1">
    <source>
        <dbReference type="ARBA" id="ARBA00009981"/>
    </source>
</evidence>
<sequence>MTIRIDDIVPLSIARARFSELADDARDGGEKIITKNGAAYVALIDARRLDHYHRLERERAECACAALLHGGGDDGRDSDDRGNGGDAAGDAARSGGRDSPDGRGAAIAAGRETGAANATDATGAPGTMGAMAAPCDSDGADALAPDALAPDALAPDAPSAERRAGPD</sequence>
<proteinExistence type="inferred from homology"/>
<dbReference type="RefSeq" id="WP_004530560.1">
    <property type="nucleotide sequence ID" value="NC_017832.1"/>
</dbReference>
<dbReference type="SUPFAM" id="SSF143120">
    <property type="entry name" value="YefM-like"/>
    <property type="match status" value="1"/>
</dbReference>
<evidence type="ECO:0000256" key="2">
    <source>
        <dbReference type="SAM" id="MobiDB-lite"/>
    </source>
</evidence>
<feature type="compositionally biased region" description="Basic and acidic residues" evidence="2">
    <location>
        <begin position="71"/>
        <end position="83"/>
    </location>
</feature>
<evidence type="ECO:0000313" key="3">
    <source>
        <dbReference type="EMBL" id="AFI69799.1"/>
    </source>
</evidence>
<feature type="region of interest" description="Disordered" evidence="2">
    <location>
        <begin position="68"/>
        <end position="167"/>
    </location>
</feature>
<protein>
    <submittedName>
        <fullName evidence="3">Prevent-host-death family protein subfamily</fullName>
    </submittedName>
</protein>
<reference evidence="3 4" key="1">
    <citation type="journal article" date="2012" name="PLoS ONE">
        <title>Evolution of Burkholderia pseudomallei in recurrent melioidosis.</title>
        <authorList>
            <person name="Hayden H.S."/>
            <person name="Lim R."/>
            <person name="Brittnacher M.J."/>
            <person name="Sims E.H."/>
            <person name="Ramage E.R."/>
            <person name="Fong C."/>
            <person name="Wu Z."/>
            <person name="Crist E."/>
            <person name="Chang J."/>
            <person name="Zhou Y."/>
            <person name="Radey M."/>
            <person name="Rohmer L."/>
            <person name="Haugen E."/>
            <person name="Gillett W."/>
            <person name="Wuthiekanun V."/>
            <person name="Peacock S.J."/>
            <person name="Kaul R."/>
            <person name="Miller S.I."/>
            <person name="Manoil C."/>
            <person name="Jacobs M.A."/>
        </authorList>
    </citation>
    <scope>NUCLEOTIDE SEQUENCE [LARGE SCALE GENOMIC DNA]</scope>
    <source>
        <strain evidence="3 4">1026b</strain>
    </source>
</reference>
<comment type="similarity">
    <text evidence="1">Belongs to the phD/YefM antitoxin family.</text>
</comment>
<feature type="compositionally biased region" description="Low complexity" evidence="2">
    <location>
        <begin position="102"/>
        <end position="158"/>
    </location>
</feature>
<organism evidence="3 4">
    <name type="scientific">Burkholderia pseudomallei (strain 1026b)</name>
    <dbReference type="NCBI Taxonomy" id="884204"/>
    <lineage>
        <taxon>Bacteria</taxon>
        <taxon>Pseudomonadati</taxon>
        <taxon>Pseudomonadota</taxon>
        <taxon>Betaproteobacteria</taxon>
        <taxon>Burkholderiales</taxon>
        <taxon>Burkholderiaceae</taxon>
        <taxon>Burkholderia</taxon>
        <taxon>pseudomallei group</taxon>
    </lineage>
</organism>
<accession>A0A0H3HV75</accession>
<dbReference type="EMBL" id="CP002834">
    <property type="protein sequence ID" value="AFI69799.1"/>
    <property type="molecule type" value="Genomic_DNA"/>
</dbReference>
<dbReference type="AlphaFoldDB" id="A0A0H3HV75"/>
<evidence type="ECO:0000313" key="4">
    <source>
        <dbReference type="Proteomes" id="UP000010087"/>
    </source>
</evidence>
<name>A0A0H3HV75_BURP2</name>
<dbReference type="InterPro" id="IPR036165">
    <property type="entry name" value="YefM-like_sf"/>
</dbReference>